<feature type="region of interest" description="Disordered" evidence="1">
    <location>
        <begin position="102"/>
        <end position="197"/>
    </location>
</feature>
<comment type="caution">
    <text evidence="2">The sequence shown here is derived from an EMBL/GenBank/DDBJ whole genome shotgun (WGS) entry which is preliminary data.</text>
</comment>
<dbReference type="Proteomes" id="UP000314294">
    <property type="component" value="Unassembled WGS sequence"/>
</dbReference>
<gene>
    <name evidence="2" type="ORF">EYF80_032304</name>
</gene>
<evidence type="ECO:0000256" key="1">
    <source>
        <dbReference type="SAM" id="MobiDB-lite"/>
    </source>
</evidence>
<feature type="compositionally biased region" description="Polar residues" evidence="1">
    <location>
        <begin position="166"/>
        <end position="176"/>
    </location>
</feature>
<feature type="compositionally biased region" description="Polar residues" evidence="1">
    <location>
        <begin position="30"/>
        <end position="45"/>
    </location>
</feature>
<organism evidence="2 3">
    <name type="scientific">Liparis tanakae</name>
    <name type="common">Tanaka's snailfish</name>
    <dbReference type="NCBI Taxonomy" id="230148"/>
    <lineage>
        <taxon>Eukaryota</taxon>
        <taxon>Metazoa</taxon>
        <taxon>Chordata</taxon>
        <taxon>Craniata</taxon>
        <taxon>Vertebrata</taxon>
        <taxon>Euteleostomi</taxon>
        <taxon>Actinopterygii</taxon>
        <taxon>Neopterygii</taxon>
        <taxon>Teleostei</taxon>
        <taxon>Neoteleostei</taxon>
        <taxon>Acanthomorphata</taxon>
        <taxon>Eupercaria</taxon>
        <taxon>Perciformes</taxon>
        <taxon>Cottioidei</taxon>
        <taxon>Cottales</taxon>
        <taxon>Liparidae</taxon>
        <taxon>Liparis</taxon>
    </lineage>
</organism>
<evidence type="ECO:0000313" key="3">
    <source>
        <dbReference type="Proteomes" id="UP000314294"/>
    </source>
</evidence>
<feature type="compositionally biased region" description="Polar residues" evidence="1">
    <location>
        <begin position="116"/>
        <end position="130"/>
    </location>
</feature>
<keyword evidence="3" id="KW-1185">Reference proteome</keyword>
<dbReference type="EMBL" id="SRLO01000404">
    <property type="protein sequence ID" value="TNN57480.1"/>
    <property type="molecule type" value="Genomic_DNA"/>
</dbReference>
<accession>A0A4Z2GW63</accession>
<name>A0A4Z2GW63_9TELE</name>
<proteinExistence type="predicted"/>
<reference evidence="2 3" key="1">
    <citation type="submission" date="2019-03" db="EMBL/GenBank/DDBJ databases">
        <title>First draft genome of Liparis tanakae, snailfish: a comprehensive survey of snailfish specific genes.</title>
        <authorList>
            <person name="Kim W."/>
            <person name="Song I."/>
            <person name="Jeong J.-H."/>
            <person name="Kim D."/>
            <person name="Kim S."/>
            <person name="Ryu S."/>
            <person name="Song J.Y."/>
            <person name="Lee S.K."/>
        </authorList>
    </citation>
    <scope>NUCLEOTIDE SEQUENCE [LARGE SCALE GENOMIC DNA]</scope>
    <source>
        <tissue evidence="2">Muscle</tissue>
    </source>
</reference>
<feature type="region of interest" description="Disordered" evidence="1">
    <location>
        <begin position="27"/>
        <end position="47"/>
    </location>
</feature>
<dbReference type="AlphaFoldDB" id="A0A4Z2GW63"/>
<protein>
    <submittedName>
        <fullName evidence="2">Uncharacterized protein</fullName>
    </submittedName>
</protein>
<evidence type="ECO:0000313" key="2">
    <source>
        <dbReference type="EMBL" id="TNN57480.1"/>
    </source>
</evidence>
<sequence>MTDRSCSVHSWCWGASARWAAASPAASASTEVNNHTQRPGRSSSPWDEKVSFYLRPELTEQHHRGHDSQRRAALQQRLLQQVPAGRRLLLALQEDLEQLPGGLRAAGRGRGATPPRSAQLQVLKGQTQVGPQGRAEPGRQRPHLGGRAECGQRSSADDDEPLRVTTIYSGSHSQQGDVAADAQLLDEERGEGKGRSAVTEVVQEVQVLHQSEAAHQVRAGEMRQLRSL</sequence>